<name>A0A7X0ZNA4_9LIST</name>
<dbReference type="Proteomes" id="UP000546244">
    <property type="component" value="Unassembled WGS sequence"/>
</dbReference>
<evidence type="ECO:0000313" key="4">
    <source>
        <dbReference type="EMBL" id="MBC1316420.1"/>
    </source>
</evidence>
<evidence type="ECO:0000313" key="7">
    <source>
        <dbReference type="EMBL" id="MBC1616567.1"/>
    </source>
</evidence>
<evidence type="ECO:0000313" key="14">
    <source>
        <dbReference type="Proteomes" id="UP000546244"/>
    </source>
</evidence>
<evidence type="ECO:0000313" key="13">
    <source>
        <dbReference type="Proteomes" id="UP000544413"/>
    </source>
</evidence>
<reference evidence="10 11" key="1">
    <citation type="submission" date="2020-03" db="EMBL/GenBank/DDBJ databases">
        <title>Soil Listeria distribution.</title>
        <authorList>
            <person name="Liao J."/>
            <person name="Wiedmann M."/>
        </authorList>
    </citation>
    <scope>NUCLEOTIDE SEQUENCE [LARGE SCALE GENOMIC DNA]</scope>
    <source>
        <strain evidence="8 11">FSL L7-0259</strain>
        <strain evidence="7 15">FSL L7-1299</strain>
        <strain evidence="6 10">FSL L7-1547</strain>
        <strain evidence="5 13">FSL L7-1658</strain>
        <strain evidence="4 12">FSL L7-1816</strain>
        <strain evidence="9 14">FSL L7-1850</strain>
    </source>
</reference>
<dbReference type="EMBL" id="JAARPT010000002">
    <property type="protein sequence ID" value="MBC1400720.1"/>
    <property type="molecule type" value="Genomic_DNA"/>
</dbReference>
<dbReference type="Proteomes" id="UP000541735">
    <property type="component" value="Unassembled WGS sequence"/>
</dbReference>
<dbReference type="Gene3D" id="2.60.40.1240">
    <property type="match status" value="1"/>
</dbReference>
<dbReference type="InterPro" id="IPR029050">
    <property type="entry name" value="Immunoprotect_excell_Ig-like"/>
</dbReference>
<dbReference type="Proteomes" id="UP000543379">
    <property type="component" value="Unassembled WGS sequence"/>
</dbReference>
<dbReference type="EMBL" id="JAASTX010000011">
    <property type="protein sequence ID" value="MBC1492109.1"/>
    <property type="molecule type" value="Genomic_DNA"/>
</dbReference>
<dbReference type="EMBL" id="JAARYD010000001">
    <property type="protein sequence ID" value="MBC2175027.1"/>
    <property type="molecule type" value="Genomic_DNA"/>
</dbReference>
<evidence type="ECO:0000256" key="1">
    <source>
        <dbReference type="ARBA" id="ARBA00022729"/>
    </source>
</evidence>
<evidence type="ECO:0000313" key="5">
    <source>
        <dbReference type="EMBL" id="MBC1400720.1"/>
    </source>
</evidence>
<organism evidence="9 14">
    <name type="scientific">Listeria booriae</name>
    <dbReference type="NCBI Taxonomy" id="1552123"/>
    <lineage>
        <taxon>Bacteria</taxon>
        <taxon>Bacillati</taxon>
        <taxon>Bacillota</taxon>
        <taxon>Bacilli</taxon>
        <taxon>Bacillales</taxon>
        <taxon>Listeriaceae</taxon>
        <taxon>Listeria</taxon>
    </lineage>
</organism>
<dbReference type="EMBL" id="JAARMV010000001">
    <property type="protein sequence ID" value="MBC2371166.1"/>
    <property type="molecule type" value="Genomic_DNA"/>
</dbReference>
<evidence type="ECO:0000313" key="12">
    <source>
        <dbReference type="Proteomes" id="UP000543379"/>
    </source>
</evidence>
<feature type="signal peptide" evidence="2">
    <location>
        <begin position="1"/>
        <end position="26"/>
    </location>
</feature>
<feature type="chain" id="PRO_5044441212" evidence="2">
    <location>
        <begin position="27"/>
        <end position="159"/>
    </location>
</feature>
<dbReference type="Proteomes" id="UP000544413">
    <property type="component" value="Unassembled WGS sequence"/>
</dbReference>
<evidence type="ECO:0000313" key="9">
    <source>
        <dbReference type="EMBL" id="MBC2371166.1"/>
    </source>
</evidence>
<evidence type="ECO:0000259" key="3">
    <source>
        <dbReference type="Pfam" id="PF11611"/>
    </source>
</evidence>
<dbReference type="EMBL" id="JAAROV010000002">
    <property type="protein sequence ID" value="MBC1316420.1"/>
    <property type="molecule type" value="Genomic_DNA"/>
</dbReference>
<dbReference type="AlphaFoldDB" id="A0A7X0ZNA4"/>
<comment type="caution">
    <text evidence="9">The sequence shown here is derived from an EMBL/GenBank/DDBJ whole genome shotgun (WGS) entry which is preliminary data.</text>
</comment>
<evidence type="ECO:0000256" key="2">
    <source>
        <dbReference type="SAM" id="SignalP"/>
    </source>
</evidence>
<evidence type="ECO:0000313" key="11">
    <source>
        <dbReference type="Proteomes" id="UP000541735"/>
    </source>
</evidence>
<dbReference type="Proteomes" id="UP000574104">
    <property type="component" value="Unassembled WGS sequence"/>
</dbReference>
<keyword evidence="1 2" id="KW-0732">Signal</keyword>
<dbReference type="InterPro" id="IPR029051">
    <property type="entry name" value="DUF4352"/>
</dbReference>
<dbReference type="Pfam" id="PF11611">
    <property type="entry name" value="DUF4352"/>
    <property type="match status" value="1"/>
</dbReference>
<gene>
    <name evidence="4" type="ORF">HB811_06530</name>
    <name evidence="5" type="ORF">HB836_03850</name>
    <name evidence="7" type="ORF">HB904_10230</name>
    <name evidence="9" type="ORF">HBP98_04000</name>
    <name evidence="8" type="ORF">HCB27_00250</name>
    <name evidence="6" type="ORF">HCI99_09705</name>
</gene>
<dbReference type="EMBL" id="JAARSH010000006">
    <property type="protein sequence ID" value="MBC1616567.1"/>
    <property type="molecule type" value="Genomic_DNA"/>
</dbReference>
<dbReference type="Proteomes" id="UP000533953">
    <property type="component" value="Unassembled WGS sequence"/>
</dbReference>
<evidence type="ECO:0000313" key="6">
    <source>
        <dbReference type="EMBL" id="MBC1492109.1"/>
    </source>
</evidence>
<sequence>MRKKDIPLKKKLGLLLSATAITLGLAACGTNDNTQEVKNEVGKTVETADLDIQVESVKSGYAESGDKNKQMLIVDMNIKNISKEESGAGAADFEVKADNGKSYDVYGLEEKNFGTAIKPGKTIEGKGYYEIPADAKTVTFYYEPAGKKQAQWELKVPEK</sequence>
<proteinExistence type="predicted"/>
<accession>A0A7X0ZNA4</accession>
<evidence type="ECO:0000313" key="8">
    <source>
        <dbReference type="EMBL" id="MBC2175027.1"/>
    </source>
</evidence>
<evidence type="ECO:0000313" key="15">
    <source>
        <dbReference type="Proteomes" id="UP000574104"/>
    </source>
</evidence>
<feature type="domain" description="DUF4352" evidence="3">
    <location>
        <begin position="40"/>
        <end position="144"/>
    </location>
</feature>
<evidence type="ECO:0000313" key="10">
    <source>
        <dbReference type="Proteomes" id="UP000533953"/>
    </source>
</evidence>
<dbReference type="PROSITE" id="PS51257">
    <property type="entry name" value="PROKAR_LIPOPROTEIN"/>
    <property type="match status" value="1"/>
</dbReference>
<protein>
    <submittedName>
        <fullName evidence="9">DUF4352 domain-containing protein</fullName>
    </submittedName>
</protein>